<reference evidence="3 4" key="1">
    <citation type="submission" date="2016-09" db="EMBL/GenBank/DDBJ databases">
        <title>Couchioplanes caeruleus draft genome sequence.</title>
        <authorList>
            <person name="Sheehan J."/>
            <person name="Caffrey P."/>
        </authorList>
    </citation>
    <scope>NUCLEOTIDE SEQUENCE [LARGE SCALE GENOMIC DNA]</scope>
    <source>
        <strain evidence="3 4">DSM 43634</strain>
    </source>
</reference>
<name>A0A1K0FPB1_9ACTN</name>
<keyword evidence="1" id="KW-1133">Transmembrane helix</keyword>
<evidence type="ECO:0000256" key="1">
    <source>
        <dbReference type="SAM" id="Phobius"/>
    </source>
</evidence>
<keyword evidence="1" id="KW-0812">Transmembrane</keyword>
<evidence type="ECO:0000259" key="2">
    <source>
        <dbReference type="Pfam" id="PF13559"/>
    </source>
</evidence>
<sequence length="234" mass="25380">MDLAALRRWWPLAAVLALLFLASLAATRSAPQLERFNPNAGLEVEETAAPLLPPAPEPTVSASREPVEAARELPDWMDTAAWVVLGLAAVVVLALVVWAVLRDQGRRRSRRGGRRAPARSETRTAEDLVAALDAGLQELSDTDRDPRRAVIACWVRLEQAAAAAGTPRHAGDSPTDLVARLLAEQRVEAAVLTPFAHVYRQARYATHTVDDQMRRQAVSALERLRADLGAGVPS</sequence>
<dbReference type="Pfam" id="PF13559">
    <property type="entry name" value="DUF4129"/>
    <property type="match status" value="1"/>
</dbReference>
<dbReference type="RefSeq" id="WP_071804344.1">
    <property type="nucleotide sequence ID" value="NZ_MEIA01000090.1"/>
</dbReference>
<gene>
    <name evidence="3" type="ORF">BG844_08610</name>
</gene>
<protein>
    <recommendedName>
        <fullName evidence="2">Protein-glutamine gamma-glutamyltransferase-like C-terminal domain-containing protein</fullName>
    </recommendedName>
</protein>
<keyword evidence="1" id="KW-0472">Membrane</keyword>
<accession>A0A1K0FPB1</accession>
<comment type="caution">
    <text evidence="3">The sequence shown here is derived from an EMBL/GenBank/DDBJ whole genome shotgun (WGS) entry which is preliminary data.</text>
</comment>
<dbReference type="Proteomes" id="UP000182486">
    <property type="component" value="Unassembled WGS sequence"/>
</dbReference>
<feature type="domain" description="Protein-glutamine gamma-glutamyltransferase-like C-terminal" evidence="2">
    <location>
        <begin position="153"/>
        <end position="222"/>
    </location>
</feature>
<keyword evidence="4" id="KW-1185">Reference proteome</keyword>
<organism evidence="3 4">
    <name type="scientific">Couchioplanes caeruleus subsp. caeruleus</name>
    <dbReference type="NCBI Taxonomy" id="56427"/>
    <lineage>
        <taxon>Bacteria</taxon>
        <taxon>Bacillati</taxon>
        <taxon>Actinomycetota</taxon>
        <taxon>Actinomycetes</taxon>
        <taxon>Micromonosporales</taxon>
        <taxon>Micromonosporaceae</taxon>
        <taxon>Couchioplanes</taxon>
    </lineage>
</organism>
<dbReference type="EMBL" id="MEIA01000090">
    <property type="protein sequence ID" value="OJF14687.1"/>
    <property type="molecule type" value="Genomic_DNA"/>
</dbReference>
<dbReference type="AlphaFoldDB" id="A0A1K0FPB1"/>
<evidence type="ECO:0000313" key="4">
    <source>
        <dbReference type="Proteomes" id="UP000182486"/>
    </source>
</evidence>
<proteinExistence type="predicted"/>
<dbReference type="InterPro" id="IPR025403">
    <property type="entry name" value="TgpA-like_C"/>
</dbReference>
<evidence type="ECO:0000313" key="3">
    <source>
        <dbReference type="EMBL" id="OJF14687.1"/>
    </source>
</evidence>
<feature type="transmembrane region" description="Helical" evidence="1">
    <location>
        <begin position="80"/>
        <end position="101"/>
    </location>
</feature>